<evidence type="ECO:0000313" key="1">
    <source>
        <dbReference type="EMBL" id="DAD27436.1"/>
    </source>
</evidence>
<dbReference type="EMBL" id="DUZY01000002">
    <property type="protein sequence ID" value="DAD27436.1"/>
    <property type="molecule type" value="Genomic_DNA"/>
</dbReference>
<dbReference type="Proteomes" id="UP000607653">
    <property type="component" value="Unassembled WGS sequence"/>
</dbReference>
<protein>
    <submittedName>
        <fullName evidence="1">Uncharacterized protein</fullName>
    </submittedName>
</protein>
<reference evidence="1 2" key="1">
    <citation type="journal article" date="2020" name="Mol. Biol. Evol.">
        <title>Distinct Expression and Methylation Patterns for Genes with Different Fates following a Single Whole-Genome Duplication in Flowering Plants.</title>
        <authorList>
            <person name="Shi T."/>
            <person name="Rahmani R.S."/>
            <person name="Gugger P.F."/>
            <person name="Wang M."/>
            <person name="Li H."/>
            <person name="Zhang Y."/>
            <person name="Li Z."/>
            <person name="Wang Q."/>
            <person name="Van de Peer Y."/>
            <person name="Marchal K."/>
            <person name="Chen J."/>
        </authorList>
    </citation>
    <scope>NUCLEOTIDE SEQUENCE [LARGE SCALE GENOMIC DNA]</scope>
    <source>
        <tissue evidence="1">Leaf</tissue>
    </source>
</reference>
<sequence>MFPINYHVSHILNFTNLSCFWYLQLHFIWHFSINYHPVKRGSKHHISVCEGYTTR</sequence>
<accession>A0A822Y8A7</accession>
<comment type="caution">
    <text evidence="1">The sequence shown here is derived from an EMBL/GenBank/DDBJ whole genome shotgun (WGS) entry which is preliminary data.</text>
</comment>
<gene>
    <name evidence="1" type="ORF">HUJ06_028904</name>
</gene>
<organism evidence="1 2">
    <name type="scientific">Nelumbo nucifera</name>
    <name type="common">Sacred lotus</name>
    <dbReference type="NCBI Taxonomy" id="4432"/>
    <lineage>
        <taxon>Eukaryota</taxon>
        <taxon>Viridiplantae</taxon>
        <taxon>Streptophyta</taxon>
        <taxon>Embryophyta</taxon>
        <taxon>Tracheophyta</taxon>
        <taxon>Spermatophyta</taxon>
        <taxon>Magnoliopsida</taxon>
        <taxon>Proteales</taxon>
        <taxon>Nelumbonaceae</taxon>
        <taxon>Nelumbo</taxon>
    </lineage>
</organism>
<keyword evidence="2" id="KW-1185">Reference proteome</keyword>
<evidence type="ECO:0000313" key="2">
    <source>
        <dbReference type="Proteomes" id="UP000607653"/>
    </source>
</evidence>
<dbReference type="AlphaFoldDB" id="A0A822Y8A7"/>
<proteinExistence type="predicted"/>
<name>A0A822Y8A7_NELNU</name>